<dbReference type="PANTHER" id="PTHR23531:SF1">
    <property type="entry name" value="QUINOLENE RESISTANCE PROTEIN NORA"/>
    <property type="match status" value="1"/>
</dbReference>
<keyword evidence="2 4" id="KW-1133">Transmembrane helix</keyword>
<dbReference type="Proteomes" id="UP001319045">
    <property type="component" value="Chromosome"/>
</dbReference>
<feature type="transmembrane region" description="Helical" evidence="4">
    <location>
        <begin position="225"/>
        <end position="242"/>
    </location>
</feature>
<evidence type="ECO:0000256" key="3">
    <source>
        <dbReference type="ARBA" id="ARBA00023136"/>
    </source>
</evidence>
<dbReference type="InterPro" id="IPR036259">
    <property type="entry name" value="MFS_trans_sf"/>
</dbReference>
<accession>A0ABN6EK24</accession>
<dbReference type="SUPFAM" id="SSF103473">
    <property type="entry name" value="MFS general substrate transporter"/>
    <property type="match status" value="1"/>
</dbReference>
<evidence type="ECO:0000313" key="6">
    <source>
        <dbReference type="EMBL" id="BCS85361.1"/>
    </source>
</evidence>
<dbReference type="InterPro" id="IPR011701">
    <property type="entry name" value="MFS"/>
</dbReference>
<dbReference type="PROSITE" id="PS50850">
    <property type="entry name" value="MFS"/>
    <property type="match status" value="1"/>
</dbReference>
<feature type="transmembrane region" description="Helical" evidence="4">
    <location>
        <begin position="158"/>
        <end position="182"/>
    </location>
</feature>
<dbReference type="EMBL" id="AP024484">
    <property type="protein sequence ID" value="BCS85361.1"/>
    <property type="molecule type" value="Genomic_DNA"/>
</dbReference>
<sequence>MSWNGIAMYGGMALGAPLSIEMTKVYNMSITFILAIMAVLPIISLLSTIKLPALKVDKTKVRTPFLKIIRRMLRQGTGLGLATIGYGCIISFITLYFMEKNWGNASLAFAVFGICYILVRIFFDSLPDKYGGYIIVLISLIIETIGQAIIGFSPTRTFAIIGCGITGIGFSLIYPGLGVLVVNRTEPQIRGTALGLYAAFLDLALGITGPLGGLIAGWLSYQVNYLLLGSISCLLAMIIISYKRNS</sequence>
<dbReference type="Gene3D" id="1.20.1250.20">
    <property type="entry name" value="MFS general substrate transporter like domains"/>
    <property type="match status" value="1"/>
</dbReference>
<dbReference type="InterPro" id="IPR020846">
    <property type="entry name" value="MFS_dom"/>
</dbReference>
<protein>
    <recommendedName>
        <fullName evidence="5">Major facilitator superfamily (MFS) profile domain-containing protein</fullName>
    </recommendedName>
</protein>
<feature type="transmembrane region" description="Helical" evidence="4">
    <location>
        <begin position="77"/>
        <end position="98"/>
    </location>
</feature>
<reference evidence="6 7" key="1">
    <citation type="journal article" date="2022" name="Int. J. Syst. Evol. Microbiol.">
        <title>Prevotella herbatica sp. nov., a plant polysaccharide-decomposing anaerobic bacterium isolated from a methanogenic reactor.</title>
        <authorList>
            <person name="Uek A."/>
            <person name="Tonouchi A."/>
            <person name="Kaku N."/>
            <person name="Ueki K."/>
        </authorList>
    </citation>
    <scope>NUCLEOTIDE SEQUENCE [LARGE SCALE GENOMIC DNA]</scope>
    <source>
        <strain evidence="6 7">WR041</strain>
    </source>
</reference>
<feature type="domain" description="Major facilitator superfamily (MFS) profile" evidence="5">
    <location>
        <begin position="36"/>
        <end position="246"/>
    </location>
</feature>
<feature type="transmembrane region" description="Helical" evidence="4">
    <location>
        <begin position="25"/>
        <end position="46"/>
    </location>
</feature>
<feature type="transmembrane region" description="Helical" evidence="4">
    <location>
        <begin position="130"/>
        <end position="152"/>
    </location>
</feature>
<evidence type="ECO:0000313" key="7">
    <source>
        <dbReference type="Proteomes" id="UP001319045"/>
    </source>
</evidence>
<evidence type="ECO:0000256" key="1">
    <source>
        <dbReference type="ARBA" id="ARBA00022692"/>
    </source>
</evidence>
<evidence type="ECO:0000256" key="2">
    <source>
        <dbReference type="ARBA" id="ARBA00022989"/>
    </source>
</evidence>
<name>A0ABN6EK24_9BACT</name>
<feature type="transmembrane region" description="Helical" evidence="4">
    <location>
        <begin position="194"/>
        <end position="219"/>
    </location>
</feature>
<proteinExistence type="predicted"/>
<keyword evidence="7" id="KW-1185">Reference proteome</keyword>
<dbReference type="Pfam" id="PF07690">
    <property type="entry name" value="MFS_1"/>
    <property type="match status" value="1"/>
</dbReference>
<keyword evidence="3 4" id="KW-0472">Membrane</keyword>
<evidence type="ECO:0000256" key="4">
    <source>
        <dbReference type="SAM" id="Phobius"/>
    </source>
</evidence>
<keyword evidence="1 4" id="KW-0812">Transmembrane</keyword>
<organism evidence="6 7">
    <name type="scientific">Prevotella herbatica</name>
    <dbReference type="NCBI Taxonomy" id="2801997"/>
    <lineage>
        <taxon>Bacteria</taxon>
        <taxon>Pseudomonadati</taxon>
        <taxon>Bacteroidota</taxon>
        <taxon>Bacteroidia</taxon>
        <taxon>Bacteroidales</taxon>
        <taxon>Prevotellaceae</taxon>
        <taxon>Prevotella</taxon>
    </lineage>
</organism>
<evidence type="ECO:0000259" key="5">
    <source>
        <dbReference type="PROSITE" id="PS50850"/>
    </source>
</evidence>
<dbReference type="PANTHER" id="PTHR23531">
    <property type="entry name" value="QUINOLENE RESISTANCE PROTEIN NORA"/>
    <property type="match status" value="1"/>
</dbReference>
<feature type="transmembrane region" description="Helical" evidence="4">
    <location>
        <begin position="104"/>
        <end position="123"/>
    </location>
</feature>
<gene>
    <name evidence="6" type="ORF">prwr041_12540</name>
</gene>
<dbReference type="InterPro" id="IPR052714">
    <property type="entry name" value="MFS_Exporter"/>
</dbReference>